<evidence type="ECO:0000313" key="9">
    <source>
        <dbReference type="Proteomes" id="UP000765507"/>
    </source>
</evidence>
<evidence type="ECO:0000256" key="2">
    <source>
        <dbReference type="ARBA" id="ARBA00022695"/>
    </source>
</evidence>
<dbReference type="GO" id="GO:0035613">
    <property type="term" value="F:RNA stem-loop binding"/>
    <property type="evidence" value="ECO:0007669"/>
    <property type="project" value="TreeGrafter"/>
</dbReference>
<dbReference type="GO" id="GO:0004523">
    <property type="term" value="F:RNA-DNA hybrid ribonuclease activity"/>
    <property type="evidence" value="ECO:0007669"/>
    <property type="project" value="InterPro"/>
</dbReference>
<dbReference type="EMBL" id="JAHGAV010000813">
    <property type="protein sequence ID" value="KAG6923633.1"/>
    <property type="molecule type" value="Genomic_DNA"/>
</dbReference>
<sequence>MHVVSGKVFQGTIKQHSAQAAEVVAVISALENADPSVNITICTDSDWVTRAFVDWMLVWKTRDMKTSDDHSVAYARYLHYAWQLAEQRSGDTYLFKVRAHRRNLAEISILNNQVDKLAKQAAKMGPESLWDKVGPTIQALTNSIPPERSDIIKLQQKDPEIQLLLKNGKSKLWTIYLST</sequence>
<proteinExistence type="predicted"/>
<keyword evidence="5" id="KW-0378">Hydrolase</keyword>
<dbReference type="InterPro" id="IPR036397">
    <property type="entry name" value="RNaseH_sf"/>
</dbReference>
<dbReference type="PANTHER" id="PTHR41694:SF3">
    <property type="entry name" value="RNA-DIRECTED DNA POLYMERASE-RELATED"/>
    <property type="match status" value="1"/>
</dbReference>
<name>A0A8T1S4Z4_CHESE</name>
<evidence type="ECO:0000313" key="8">
    <source>
        <dbReference type="EMBL" id="KAG6923633.1"/>
    </source>
</evidence>
<dbReference type="Pfam" id="PF00075">
    <property type="entry name" value="RNase_H"/>
    <property type="match status" value="1"/>
</dbReference>
<accession>A0A8T1S4Z4</accession>
<dbReference type="GO" id="GO:0003964">
    <property type="term" value="F:RNA-directed DNA polymerase activity"/>
    <property type="evidence" value="ECO:0007669"/>
    <property type="project" value="UniProtKB-KW"/>
</dbReference>
<evidence type="ECO:0000256" key="4">
    <source>
        <dbReference type="ARBA" id="ARBA00022759"/>
    </source>
</evidence>
<protein>
    <recommendedName>
        <fullName evidence="7">RNase H type-1 domain-containing protein</fullName>
    </recommendedName>
</protein>
<dbReference type="OrthoDB" id="90239at2759"/>
<dbReference type="SUPFAM" id="SSF53098">
    <property type="entry name" value="Ribonuclease H-like"/>
    <property type="match status" value="1"/>
</dbReference>
<keyword evidence="1" id="KW-0808">Transferase</keyword>
<keyword evidence="4" id="KW-0255">Endonuclease</keyword>
<feature type="domain" description="RNase H type-1" evidence="7">
    <location>
        <begin position="1"/>
        <end position="123"/>
    </location>
</feature>
<reference evidence="8 9" key="1">
    <citation type="journal article" date="2020" name="G3 (Bethesda)">
        <title>Draft Genome of the Common Snapping Turtle, Chelydra serpentina, a Model for Phenotypic Plasticity in Reptiles.</title>
        <authorList>
            <person name="Das D."/>
            <person name="Singh S.K."/>
            <person name="Bierstedt J."/>
            <person name="Erickson A."/>
            <person name="Galli G.L.J."/>
            <person name="Crossley D.A. 2nd"/>
            <person name="Rhen T."/>
        </authorList>
    </citation>
    <scope>NUCLEOTIDE SEQUENCE [LARGE SCALE GENOMIC DNA]</scope>
    <source>
        <strain evidence="8">KW</strain>
    </source>
</reference>
<evidence type="ECO:0000256" key="1">
    <source>
        <dbReference type="ARBA" id="ARBA00022679"/>
    </source>
</evidence>
<evidence type="ECO:0000256" key="3">
    <source>
        <dbReference type="ARBA" id="ARBA00022722"/>
    </source>
</evidence>
<dbReference type="Proteomes" id="UP000765507">
    <property type="component" value="Unassembled WGS sequence"/>
</dbReference>
<evidence type="ECO:0000256" key="5">
    <source>
        <dbReference type="ARBA" id="ARBA00022801"/>
    </source>
</evidence>
<keyword evidence="3" id="KW-0540">Nuclease</keyword>
<keyword evidence="2" id="KW-0548">Nucleotidyltransferase</keyword>
<organism evidence="8 9">
    <name type="scientific">Chelydra serpentina</name>
    <name type="common">Snapping turtle</name>
    <name type="synonym">Testudo serpentina</name>
    <dbReference type="NCBI Taxonomy" id="8475"/>
    <lineage>
        <taxon>Eukaryota</taxon>
        <taxon>Metazoa</taxon>
        <taxon>Chordata</taxon>
        <taxon>Craniata</taxon>
        <taxon>Vertebrata</taxon>
        <taxon>Euteleostomi</taxon>
        <taxon>Archelosauria</taxon>
        <taxon>Testudinata</taxon>
        <taxon>Testudines</taxon>
        <taxon>Cryptodira</taxon>
        <taxon>Durocryptodira</taxon>
        <taxon>Americhelydia</taxon>
        <taxon>Chelydroidea</taxon>
        <taxon>Chelydridae</taxon>
        <taxon>Chelydra</taxon>
    </lineage>
</organism>
<evidence type="ECO:0000259" key="7">
    <source>
        <dbReference type="PROSITE" id="PS50879"/>
    </source>
</evidence>
<dbReference type="PANTHER" id="PTHR41694">
    <property type="entry name" value="ENDOGENOUS RETROVIRUS GROUP K MEMBER POL PROTEIN"/>
    <property type="match status" value="1"/>
</dbReference>
<keyword evidence="9" id="KW-1185">Reference proteome</keyword>
<dbReference type="Gene3D" id="3.30.420.10">
    <property type="entry name" value="Ribonuclease H-like superfamily/Ribonuclease H"/>
    <property type="match status" value="1"/>
</dbReference>
<dbReference type="InterPro" id="IPR012337">
    <property type="entry name" value="RNaseH-like_sf"/>
</dbReference>
<evidence type="ECO:0000256" key="6">
    <source>
        <dbReference type="ARBA" id="ARBA00022918"/>
    </source>
</evidence>
<keyword evidence="6" id="KW-0695">RNA-directed DNA polymerase</keyword>
<dbReference type="PROSITE" id="PS50879">
    <property type="entry name" value="RNASE_H_1"/>
    <property type="match status" value="1"/>
</dbReference>
<dbReference type="InterPro" id="IPR002156">
    <property type="entry name" value="RNaseH_domain"/>
</dbReference>
<gene>
    <name evidence="8" type="ORF">G0U57_020006</name>
</gene>
<comment type="caution">
    <text evidence="8">The sequence shown here is derived from an EMBL/GenBank/DDBJ whole genome shotgun (WGS) entry which is preliminary data.</text>
</comment>
<dbReference type="AlphaFoldDB" id="A0A8T1S4Z4"/>